<accession>A0A939JU95</accession>
<comment type="caution">
    <text evidence="1">The sequence shown here is derived from an EMBL/GenBank/DDBJ whole genome shotgun (WGS) entry which is preliminary data.</text>
</comment>
<keyword evidence="2" id="KW-1185">Reference proteome</keyword>
<proteinExistence type="predicted"/>
<protein>
    <submittedName>
        <fullName evidence="1">Uncharacterized protein</fullName>
    </submittedName>
</protein>
<name>A0A939JU95_9ACTN</name>
<evidence type="ECO:0000313" key="1">
    <source>
        <dbReference type="EMBL" id="MBO0657255.1"/>
    </source>
</evidence>
<dbReference type="Proteomes" id="UP000664781">
    <property type="component" value="Unassembled WGS sequence"/>
</dbReference>
<gene>
    <name evidence="1" type="ORF">J1792_32445</name>
</gene>
<dbReference type="EMBL" id="JAFMOF010000007">
    <property type="protein sequence ID" value="MBO0657255.1"/>
    <property type="molecule type" value="Genomic_DNA"/>
</dbReference>
<evidence type="ECO:0000313" key="2">
    <source>
        <dbReference type="Proteomes" id="UP000664781"/>
    </source>
</evidence>
<dbReference type="AlphaFoldDB" id="A0A939JU95"/>
<dbReference type="RefSeq" id="WP_207248836.1">
    <property type="nucleotide sequence ID" value="NZ_JAFMOF010000007.1"/>
</dbReference>
<sequence length="173" mass="18512">MISPGYGVGVLADHEVVTGGETGDRWGYLRRTADLWNWLLTGSPPIASPTQIPNGDTMRNWIAHYSTVLADTCSFTDQEIADVLTESLIPPDGTITADMLDALLRLQAEGTAPEGLTRHVSSLAPISAQPLDGGLFKFDCTQCDRSVQCVRTAPGFFTVSCSSCHAGNLVRVS</sequence>
<reference evidence="1" key="1">
    <citation type="submission" date="2021-03" db="EMBL/GenBank/DDBJ databases">
        <title>Streptomyces strains.</title>
        <authorList>
            <person name="Lund M.B."/>
            <person name="Toerring T."/>
        </authorList>
    </citation>
    <scope>NUCLEOTIDE SEQUENCE</scope>
    <source>
        <strain evidence="1">JCM 4242</strain>
    </source>
</reference>
<organism evidence="1 2">
    <name type="scientific">Streptomyces triculaminicus</name>
    <dbReference type="NCBI Taxonomy" id="2816232"/>
    <lineage>
        <taxon>Bacteria</taxon>
        <taxon>Bacillati</taxon>
        <taxon>Actinomycetota</taxon>
        <taxon>Actinomycetes</taxon>
        <taxon>Kitasatosporales</taxon>
        <taxon>Streptomycetaceae</taxon>
        <taxon>Streptomyces</taxon>
    </lineage>
</organism>